<organism evidence="1 2">
    <name type="scientific">Rhizobium mesosinicum</name>
    <dbReference type="NCBI Taxonomy" id="335017"/>
    <lineage>
        <taxon>Bacteria</taxon>
        <taxon>Pseudomonadati</taxon>
        <taxon>Pseudomonadota</taxon>
        <taxon>Alphaproteobacteria</taxon>
        <taxon>Hyphomicrobiales</taxon>
        <taxon>Rhizobiaceae</taxon>
        <taxon>Rhizobium/Agrobacterium group</taxon>
        <taxon>Rhizobium</taxon>
    </lineage>
</organism>
<name>A0ABS7GUB7_9HYPH</name>
<evidence type="ECO:0000313" key="2">
    <source>
        <dbReference type="Proteomes" id="UP000717752"/>
    </source>
</evidence>
<dbReference type="EMBL" id="JAEUAK010000004">
    <property type="protein sequence ID" value="MBW9053553.1"/>
    <property type="molecule type" value="Genomic_DNA"/>
</dbReference>
<gene>
    <name evidence="1" type="ORF">JNB85_14150</name>
</gene>
<reference evidence="1 2" key="1">
    <citation type="journal article" date="2021" name="MBio">
        <title>Poor Competitiveness of Bradyrhizobium in Pigeon Pea Root Colonization in Indian Soils.</title>
        <authorList>
            <person name="Chalasani D."/>
            <person name="Basu A."/>
            <person name="Pullabhotla S.V.S.R.N."/>
            <person name="Jorrin B."/>
            <person name="Neal A.L."/>
            <person name="Poole P.S."/>
            <person name="Podile A.R."/>
            <person name="Tkacz A."/>
        </authorList>
    </citation>
    <scope>NUCLEOTIDE SEQUENCE [LARGE SCALE GENOMIC DNA]</scope>
    <source>
        <strain evidence="1 2">HU56</strain>
    </source>
</reference>
<evidence type="ECO:0000313" key="1">
    <source>
        <dbReference type="EMBL" id="MBW9053553.1"/>
    </source>
</evidence>
<accession>A0ABS7GUB7</accession>
<dbReference type="RefSeq" id="WP_220334900.1">
    <property type="nucleotide sequence ID" value="NZ_JAEUAK010000004.1"/>
</dbReference>
<dbReference type="Proteomes" id="UP000717752">
    <property type="component" value="Unassembled WGS sequence"/>
</dbReference>
<keyword evidence="2" id="KW-1185">Reference proteome</keyword>
<protein>
    <submittedName>
        <fullName evidence="1">Uncharacterized protein</fullName>
    </submittedName>
</protein>
<comment type="caution">
    <text evidence="1">The sequence shown here is derived from an EMBL/GenBank/DDBJ whole genome shotgun (WGS) entry which is preliminary data.</text>
</comment>
<proteinExistence type="predicted"/>
<sequence>MKKQNSKGRLAAYSFTRLINDLRKLTRAAQEAHILSAAFLAEPGNEADKACGKVPSIGLMHSASFRRALG</sequence>